<name>A0A9N9AK60_9GLOM</name>
<evidence type="ECO:0000313" key="1">
    <source>
        <dbReference type="EMBL" id="CAG8533216.1"/>
    </source>
</evidence>
<reference evidence="1" key="1">
    <citation type="submission" date="2021-06" db="EMBL/GenBank/DDBJ databases">
        <authorList>
            <person name="Kallberg Y."/>
            <person name="Tangrot J."/>
            <person name="Rosling A."/>
        </authorList>
    </citation>
    <scope>NUCLEOTIDE SEQUENCE</scope>
    <source>
        <strain evidence="1">MT106</strain>
    </source>
</reference>
<dbReference type="EMBL" id="CAJVPL010000837">
    <property type="protein sequence ID" value="CAG8533216.1"/>
    <property type="molecule type" value="Genomic_DNA"/>
</dbReference>
<gene>
    <name evidence="1" type="ORF">AGERDE_LOCUS5815</name>
</gene>
<protein>
    <submittedName>
        <fullName evidence="1">10487_t:CDS:1</fullName>
    </submittedName>
</protein>
<dbReference type="AlphaFoldDB" id="A0A9N9AK60"/>
<dbReference type="Proteomes" id="UP000789831">
    <property type="component" value="Unassembled WGS sequence"/>
</dbReference>
<comment type="caution">
    <text evidence="1">The sequence shown here is derived from an EMBL/GenBank/DDBJ whole genome shotgun (WGS) entry which is preliminary data.</text>
</comment>
<sequence length="48" mass="5372">MRNETEGKNKHTQCNQELAAIVGMDNNSIEKRERKSVNGEMIIIGGVK</sequence>
<accession>A0A9N9AK60</accession>
<organism evidence="1 2">
    <name type="scientific">Ambispora gerdemannii</name>
    <dbReference type="NCBI Taxonomy" id="144530"/>
    <lineage>
        <taxon>Eukaryota</taxon>
        <taxon>Fungi</taxon>
        <taxon>Fungi incertae sedis</taxon>
        <taxon>Mucoromycota</taxon>
        <taxon>Glomeromycotina</taxon>
        <taxon>Glomeromycetes</taxon>
        <taxon>Archaeosporales</taxon>
        <taxon>Ambisporaceae</taxon>
        <taxon>Ambispora</taxon>
    </lineage>
</organism>
<evidence type="ECO:0000313" key="2">
    <source>
        <dbReference type="Proteomes" id="UP000789831"/>
    </source>
</evidence>
<proteinExistence type="predicted"/>
<keyword evidence="2" id="KW-1185">Reference proteome</keyword>